<sequence>MSGIDHTTFVKFRQRLIKKLWFPVIFKTLVSWIVKNREKLNLIVDSSFVETYSKKDEIGSEYNGYKEKNGFKLHQMIDFKTRLPLLQVATPGARSDIMLGKNLIRGSPKEWRKKVKSFLADMGYDGEELVFKAKQKWKHAKVGIPVRRTHKEVVGLTSEAITRNRKGKEGGRTLNRSFLNKRSEIERYFSRKKRVFRLGEERTRHLKNFRANCYLTSIMEILEWMSGITALFT</sequence>
<dbReference type="Proteomes" id="UP000176834">
    <property type="component" value="Unassembled WGS sequence"/>
</dbReference>
<dbReference type="Pfam" id="PF01609">
    <property type="entry name" value="DDE_Tnp_1"/>
    <property type="match status" value="1"/>
</dbReference>
<comment type="caution">
    <text evidence="2">The sequence shown here is derived from an EMBL/GenBank/DDBJ whole genome shotgun (WGS) entry which is preliminary data.</text>
</comment>
<reference evidence="2 3" key="1">
    <citation type="journal article" date="2016" name="Nat. Commun.">
        <title>Thousands of microbial genomes shed light on interconnected biogeochemical processes in an aquifer system.</title>
        <authorList>
            <person name="Anantharaman K."/>
            <person name="Brown C.T."/>
            <person name="Hug L.A."/>
            <person name="Sharon I."/>
            <person name="Castelle C.J."/>
            <person name="Probst A.J."/>
            <person name="Thomas B.C."/>
            <person name="Singh A."/>
            <person name="Wilkins M.J."/>
            <person name="Karaoz U."/>
            <person name="Brodie E.L."/>
            <person name="Williams K.H."/>
            <person name="Hubbard S.S."/>
            <person name="Banfield J.F."/>
        </authorList>
    </citation>
    <scope>NUCLEOTIDE SEQUENCE [LARGE SCALE GENOMIC DNA]</scope>
</reference>
<gene>
    <name evidence="2" type="ORF">A3B86_00765</name>
</gene>
<name>A0A1F8F398_9BACT</name>
<dbReference type="AlphaFoldDB" id="A0A1F8F398"/>
<dbReference type="EMBL" id="MGJN01000004">
    <property type="protein sequence ID" value="OGN07611.1"/>
    <property type="molecule type" value="Genomic_DNA"/>
</dbReference>
<dbReference type="GO" id="GO:0004803">
    <property type="term" value="F:transposase activity"/>
    <property type="evidence" value="ECO:0007669"/>
    <property type="project" value="InterPro"/>
</dbReference>
<dbReference type="GO" id="GO:0003677">
    <property type="term" value="F:DNA binding"/>
    <property type="evidence" value="ECO:0007669"/>
    <property type="project" value="InterPro"/>
</dbReference>
<dbReference type="GO" id="GO:0006313">
    <property type="term" value="P:DNA transposition"/>
    <property type="evidence" value="ECO:0007669"/>
    <property type="project" value="InterPro"/>
</dbReference>
<feature type="domain" description="Transposase IS4-like" evidence="1">
    <location>
        <begin position="42"/>
        <end position="216"/>
    </location>
</feature>
<evidence type="ECO:0000259" key="1">
    <source>
        <dbReference type="Pfam" id="PF01609"/>
    </source>
</evidence>
<accession>A0A1F8F398</accession>
<protein>
    <recommendedName>
        <fullName evidence="1">Transposase IS4-like domain-containing protein</fullName>
    </recommendedName>
</protein>
<dbReference type="InterPro" id="IPR002559">
    <property type="entry name" value="Transposase_11"/>
</dbReference>
<dbReference type="PANTHER" id="PTHR30007:SF0">
    <property type="entry name" value="TRANSPOSASE"/>
    <property type="match status" value="1"/>
</dbReference>
<proteinExistence type="predicted"/>
<evidence type="ECO:0000313" key="3">
    <source>
        <dbReference type="Proteomes" id="UP000176834"/>
    </source>
</evidence>
<evidence type="ECO:0000313" key="2">
    <source>
        <dbReference type="EMBL" id="OGN07611.1"/>
    </source>
</evidence>
<organism evidence="2 3">
    <name type="scientific">Candidatus Yanofskybacteria bacterium RIFCSPHIGHO2_02_FULL_38_22b</name>
    <dbReference type="NCBI Taxonomy" id="1802673"/>
    <lineage>
        <taxon>Bacteria</taxon>
        <taxon>Candidatus Yanofskyibacteriota</taxon>
    </lineage>
</organism>
<dbReference type="PANTHER" id="PTHR30007">
    <property type="entry name" value="PHP DOMAIN PROTEIN"/>
    <property type="match status" value="1"/>
</dbReference>